<gene>
    <name evidence="2" type="ORF">S01H1_72125</name>
</gene>
<accession>X0WNR6</accession>
<evidence type="ECO:0000313" key="2">
    <source>
        <dbReference type="EMBL" id="GAG32609.1"/>
    </source>
</evidence>
<dbReference type="AlphaFoldDB" id="X0WNR6"/>
<sequence>TKSLEGEEEVYCCENMNPDNISKMDREEYESKPLGLNL</sequence>
<name>X0WNR6_9ZZZZ</name>
<organism evidence="2">
    <name type="scientific">marine sediment metagenome</name>
    <dbReference type="NCBI Taxonomy" id="412755"/>
    <lineage>
        <taxon>unclassified sequences</taxon>
        <taxon>metagenomes</taxon>
        <taxon>ecological metagenomes</taxon>
    </lineage>
</organism>
<proteinExistence type="predicted"/>
<comment type="caution">
    <text evidence="2">The sequence shown here is derived from an EMBL/GenBank/DDBJ whole genome shotgun (WGS) entry which is preliminary data.</text>
</comment>
<protein>
    <submittedName>
        <fullName evidence="2">Uncharacterized protein</fullName>
    </submittedName>
</protein>
<evidence type="ECO:0000256" key="1">
    <source>
        <dbReference type="SAM" id="MobiDB-lite"/>
    </source>
</evidence>
<feature type="region of interest" description="Disordered" evidence="1">
    <location>
        <begin position="17"/>
        <end position="38"/>
    </location>
</feature>
<feature type="non-terminal residue" evidence="2">
    <location>
        <position position="1"/>
    </location>
</feature>
<reference evidence="2" key="1">
    <citation type="journal article" date="2014" name="Front. Microbiol.">
        <title>High frequency of phylogenetically diverse reductive dehalogenase-homologous genes in deep subseafloor sedimentary metagenomes.</title>
        <authorList>
            <person name="Kawai M."/>
            <person name="Futagami T."/>
            <person name="Toyoda A."/>
            <person name="Takaki Y."/>
            <person name="Nishi S."/>
            <person name="Hori S."/>
            <person name="Arai W."/>
            <person name="Tsubouchi T."/>
            <person name="Morono Y."/>
            <person name="Uchiyama I."/>
            <person name="Ito T."/>
            <person name="Fujiyama A."/>
            <person name="Inagaki F."/>
            <person name="Takami H."/>
        </authorList>
    </citation>
    <scope>NUCLEOTIDE SEQUENCE</scope>
    <source>
        <strain evidence="2">Expedition CK06-06</strain>
    </source>
</reference>
<dbReference type="EMBL" id="BARS01048075">
    <property type="protein sequence ID" value="GAG32609.1"/>
    <property type="molecule type" value="Genomic_DNA"/>
</dbReference>
<feature type="compositionally biased region" description="Basic and acidic residues" evidence="1">
    <location>
        <begin position="22"/>
        <end position="31"/>
    </location>
</feature>